<dbReference type="OrthoDB" id="87741at2"/>
<evidence type="ECO:0000313" key="1">
    <source>
        <dbReference type="EMBL" id="KID49172.1"/>
    </source>
</evidence>
<comment type="caution">
    <text evidence="1">The sequence shown here is derived from an EMBL/GenBank/DDBJ whole genome shotgun (WGS) entry which is preliminary data.</text>
</comment>
<dbReference type="RefSeq" id="WP_005955221.1">
    <property type="nucleotide sequence ID" value="NZ_AOJP01000003.1"/>
</dbReference>
<proteinExistence type="predicted"/>
<dbReference type="PATRIC" id="fig|1226633.4.peg.1412"/>
<organism evidence="1 2">
    <name type="scientific">Fusobacterium necrophorum subsp. funduliforme B35</name>
    <dbReference type="NCBI Taxonomy" id="1226633"/>
    <lineage>
        <taxon>Bacteria</taxon>
        <taxon>Fusobacteriati</taxon>
        <taxon>Fusobacteriota</taxon>
        <taxon>Fusobacteriia</taxon>
        <taxon>Fusobacteriales</taxon>
        <taxon>Fusobacteriaceae</taxon>
        <taxon>Fusobacterium</taxon>
    </lineage>
</organism>
<protein>
    <submittedName>
        <fullName evidence="1">Uncharacterized protein</fullName>
    </submittedName>
</protein>
<dbReference type="AlphaFoldDB" id="A0A017H6R0"/>
<name>A0A017H6R0_9FUSO</name>
<dbReference type="GeneID" id="75076202"/>
<dbReference type="NCBIfam" id="NF033218">
    <property type="entry name" value="anchor_AmaP"/>
    <property type="match status" value="1"/>
</dbReference>
<gene>
    <name evidence="1" type="ORF">C095_06995</name>
</gene>
<accession>A0A017H6R0</accession>
<evidence type="ECO:0000313" key="2">
    <source>
        <dbReference type="Proteomes" id="UP000031184"/>
    </source>
</evidence>
<dbReference type="Proteomes" id="UP000031184">
    <property type="component" value="Unassembled WGS sequence"/>
</dbReference>
<dbReference type="EMBL" id="AUZI01000016">
    <property type="protein sequence ID" value="KID49172.1"/>
    <property type="molecule type" value="Genomic_DNA"/>
</dbReference>
<sequence length="178" mass="20281">MGKKILFFLAWLGIFCIGIFNIVYLVLPSLITKYITISSFMLETAILALSVLYVLLAVYKLMTKFERNKDYQVETPNGTVVIAASTINKYVVEVLQKNFPVQSTKVRSHNKRKGIFIDAKMDMILYKNVADSIQEIQSKIMEEVQDKLGIQIKKIKVHLSNMAVQNEAKAEVSEEEVK</sequence>
<reference evidence="1 2" key="1">
    <citation type="submission" date="2013-08" db="EMBL/GenBank/DDBJ databases">
        <title>An opportunistic ruminal bacterium that causes liver abscesses in cattle.</title>
        <authorList>
            <person name="Benahmed F.H."/>
            <person name="Rasmussen M."/>
            <person name="Harbottle H."/>
            <person name="Soppet D."/>
            <person name="Nagaraja T.G."/>
            <person name="Davidson M."/>
        </authorList>
    </citation>
    <scope>NUCLEOTIDE SEQUENCE [LARGE SCALE GENOMIC DNA]</scope>
    <source>
        <strain evidence="1 2">B35</strain>
    </source>
</reference>